<dbReference type="InterPro" id="IPR038577">
    <property type="entry name" value="GT10-like_C_sf"/>
</dbReference>
<keyword evidence="9 12" id="KW-0333">Golgi apparatus</keyword>
<evidence type="ECO:0000256" key="8">
    <source>
        <dbReference type="ARBA" id="ARBA00022989"/>
    </source>
</evidence>
<evidence type="ECO:0000256" key="12">
    <source>
        <dbReference type="RuleBase" id="RU003832"/>
    </source>
</evidence>
<sequence>NHLSMQSHTVGRPVQDRTTRVNMKSCFVRLTFLCSLISLYIIVYSYGDTKLFMSAGKYVFNVDIMQKKAEENSKAKKENSLKYILQWTSDSMLPFADMGKGQNGFVDRKCPHTNCFVTSNESYLGDYTKFNAIAFAGPDLSLYNIKKPKRRSPHQKYVFGSIESSMNYPIDDKYDGFFNWTWTYKLDSEVHWGYIVVRDIHNNIIGPRKDMNWLKPDEMTPVSNEVKTQLKTKRKAAAWYVSNCNTQSKREVVTRELQKELGRYLCMGASCTIDVYGACGPFKCSRDKEFCNKKIAMTYYFYLSFENALSEDYELGVVKLAAKMHELMNNPEEYAKYFRWKNHYYYHRTTETVETNEYCRFCALLNDEKSVREISVYNNFREWWNSG</sequence>
<feature type="domain" description="Fucosyltransferase C-terminal" evidence="13">
    <location>
        <begin position="231"/>
        <end position="313"/>
    </location>
</feature>
<dbReference type="UniPathway" id="UPA00378"/>
<evidence type="ECO:0000256" key="6">
    <source>
        <dbReference type="ARBA" id="ARBA00022692"/>
    </source>
</evidence>
<keyword evidence="11" id="KW-0325">Glycoprotein</keyword>
<evidence type="ECO:0000256" key="4">
    <source>
        <dbReference type="ARBA" id="ARBA00022676"/>
    </source>
</evidence>
<evidence type="ECO:0000256" key="7">
    <source>
        <dbReference type="ARBA" id="ARBA00022968"/>
    </source>
</evidence>
<evidence type="ECO:0000256" key="10">
    <source>
        <dbReference type="ARBA" id="ARBA00023136"/>
    </source>
</evidence>
<keyword evidence="10 12" id="KW-0472">Membrane</keyword>
<dbReference type="InterPro" id="IPR055270">
    <property type="entry name" value="Glyco_tran_10_C"/>
</dbReference>
<keyword evidence="16" id="KW-1185">Reference proteome</keyword>
<keyword evidence="6 12" id="KW-0812">Transmembrane</keyword>
<dbReference type="InterPro" id="IPR031481">
    <property type="entry name" value="Glyco_tran_10_N"/>
</dbReference>
<proteinExistence type="inferred from homology"/>
<feature type="non-terminal residue" evidence="15">
    <location>
        <position position="1"/>
    </location>
</feature>
<gene>
    <name evidence="15" type="ORF">OBRU01_15415</name>
</gene>
<dbReference type="InterPro" id="IPR001503">
    <property type="entry name" value="Glyco_trans_10"/>
</dbReference>
<evidence type="ECO:0000313" key="15">
    <source>
        <dbReference type="EMBL" id="KOB66945.1"/>
    </source>
</evidence>
<keyword evidence="4 12" id="KW-0328">Glycosyltransferase</keyword>
<accession>A0A0L7KUY7</accession>
<evidence type="ECO:0000256" key="9">
    <source>
        <dbReference type="ARBA" id="ARBA00023034"/>
    </source>
</evidence>
<dbReference type="GO" id="GO:0008417">
    <property type="term" value="F:fucosyltransferase activity"/>
    <property type="evidence" value="ECO:0007669"/>
    <property type="project" value="InterPro"/>
</dbReference>
<dbReference type="PANTHER" id="PTHR48438">
    <property type="entry name" value="ALPHA-(1,3)-FUCOSYLTRANSFERASE C-RELATED"/>
    <property type="match status" value="1"/>
</dbReference>
<keyword evidence="8 12" id="KW-1133">Transmembrane helix</keyword>
<dbReference type="EC" id="2.4.1.-" evidence="12"/>
<evidence type="ECO:0000256" key="5">
    <source>
        <dbReference type="ARBA" id="ARBA00022679"/>
    </source>
</evidence>
<evidence type="ECO:0000256" key="1">
    <source>
        <dbReference type="ARBA" id="ARBA00004447"/>
    </source>
</evidence>
<dbReference type="AlphaFoldDB" id="A0A0L7KUY7"/>
<reference evidence="15 16" key="1">
    <citation type="journal article" date="2015" name="Genome Biol. Evol.">
        <title>The genome of winter moth (Operophtera brumata) provides a genomic perspective on sexual dimorphism and phenology.</title>
        <authorList>
            <person name="Derks M.F."/>
            <person name="Smit S."/>
            <person name="Salis L."/>
            <person name="Schijlen E."/>
            <person name="Bossers A."/>
            <person name="Mateman C."/>
            <person name="Pijl A.S."/>
            <person name="de Ridder D."/>
            <person name="Groenen M.A."/>
            <person name="Visser M.E."/>
            <person name="Megens H.J."/>
        </authorList>
    </citation>
    <scope>NUCLEOTIDE SEQUENCE [LARGE SCALE GENOMIC DNA]</scope>
    <source>
        <strain evidence="15">WM2013NL</strain>
        <tissue evidence="15">Head and thorax</tissue>
    </source>
</reference>
<dbReference type="EMBL" id="JTDY01005492">
    <property type="protein sequence ID" value="KOB66945.1"/>
    <property type="molecule type" value="Genomic_DNA"/>
</dbReference>
<dbReference type="Proteomes" id="UP000037510">
    <property type="component" value="Unassembled WGS sequence"/>
</dbReference>
<name>A0A0L7KUY7_OPEBR</name>
<evidence type="ECO:0000256" key="11">
    <source>
        <dbReference type="ARBA" id="ARBA00023180"/>
    </source>
</evidence>
<comment type="pathway">
    <text evidence="2">Protein modification; protein glycosylation.</text>
</comment>
<dbReference type="Gene3D" id="3.40.50.11660">
    <property type="entry name" value="Glycosyl transferase family 10, C-terminal domain"/>
    <property type="match status" value="1"/>
</dbReference>
<feature type="domain" description="Fucosyltransferase C-terminal" evidence="13">
    <location>
        <begin position="319"/>
        <end position="383"/>
    </location>
</feature>
<evidence type="ECO:0000259" key="13">
    <source>
        <dbReference type="Pfam" id="PF00852"/>
    </source>
</evidence>
<dbReference type="Pfam" id="PF17039">
    <property type="entry name" value="Glyco_tran_10_N"/>
    <property type="match status" value="1"/>
</dbReference>
<comment type="similarity">
    <text evidence="3 12">Belongs to the glycosyltransferase 10 family.</text>
</comment>
<dbReference type="PANTHER" id="PTHR48438:SF1">
    <property type="entry name" value="ALPHA-(1,3)-FUCOSYLTRANSFERASE C-RELATED"/>
    <property type="match status" value="1"/>
</dbReference>
<dbReference type="SUPFAM" id="SSF53756">
    <property type="entry name" value="UDP-Glycosyltransferase/glycogen phosphorylase"/>
    <property type="match status" value="1"/>
</dbReference>
<keyword evidence="7" id="KW-0735">Signal-anchor</keyword>
<feature type="transmembrane region" description="Helical" evidence="12">
    <location>
        <begin position="27"/>
        <end position="47"/>
    </location>
</feature>
<evidence type="ECO:0000256" key="3">
    <source>
        <dbReference type="ARBA" id="ARBA00008919"/>
    </source>
</evidence>
<protein>
    <recommendedName>
        <fullName evidence="12">Fucosyltransferase</fullName>
        <ecNumber evidence="12">2.4.1.-</ecNumber>
    </recommendedName>
</protein>
<evidence type="ECO:0000313" key="16">
    <source>
        <dbReference type="Proteomes" id="UP000037510"/>
    </source>
</evidence>
<evidence type="ECO:0000256" key="2">
    <source>
        <dbReference type="ARBA" id="ARBA00004922"/>
    </source>
</evidence>
<feature type="domain" description="Fucosyltransferase N-terminal" evidence="14">
    <location>
        <begin position="81"/>
        <end position="194"/>
    </location>
</feature>
<keyword evidence="5 12" id="KW-0808">Transferase</keyword>
<evidence type="ECO:0000259" key="14">
    <source>
        <dbReference type="Pfam" id="PF17039"/>
    </source>
</evidence>
<comment type="subcellular location">
    <subcellularLocation>
        <location evidence="1 12">Golgi apparatus</location>
        <location evidence="1 12">Golgi stack membrane</location>
        <topology evidence="1 12">Single-pass type II membrane protein</topology>
    </subcellularLocation>
</comment>
<comment type="caution">
    <text evidence="15">The sequence shown here is derived from an EMBL/GenBank/DDBJ whole genome shotgun (WGS) entry which is preliminary data.</text>
</comment>
<dbReference type="Pfam" id="PF00852">
    <property type="entry name" value="Glyco_transf_10"/>
    <property type="match status" value="2"/>
</dbReference>
<dbReference type="GO" id="GO:0032580">
    <property type="term" value="C:Golgi cisterna membrane"/>
    <property type="evidence" value="ECO:0007669"/>
    <property type="project" value="UniProtKB-SubCell"/>
</dbReference>
<organism evidence="15 16">
    <name type="scientific">Operophtera brumata</name>
    <name type="common">Winter moth</name>
    <name type="synonym">Phalaena brumata</name>
    <dbReference type="NCBI Taxonomy" id="104452"/>
    <lineage>
        <taxon>Eukaryota</taxon>
        <taxon>Metazoa</taxon>
        <taxon>Ecdysozoa</taxon>
        <taxon>Arthropoda</taxon>
        <taxon>Hexapoda</taxon>
        <taxon>Insecta</taxon>
        <taxon>Pterygota</taxon>
        <taxon>Neoptera</taxon>
        <taxon>Endopterygota</taxon>
        <taxon>Lepidoptera</taxon>
        <taxon>Glossata</taxon>
        <taxon>Ditrysia</taxon>
        <taxon>Geometroidea</taxon>
        <taxon>Geometridae</taxon>
        <taxon>Larentiinae</taxon>
        <taxon>Operophtera</taxon>
    </lineage>
</organism>